<evidence type="ECO:0000256" key="2">
    <source>
        <dbReference type="SAM" id="MobiDB-lite"/>
    </source>
</evidence>
<dbReference type="AlphaFoldDB" id="A0A2Z6P478"/>
<accession>A0A2Z6P478</accession>
<feature type="domain" description="CCHC-type" evidence="3">
    <location>
        <begin position="222"/>
        <end position="236"/>
    </location>
</feature>
<evidence type="ECO:0000313" key="4">
    <source>
        <dbReference type="EMBL" id="GAU51208.1"/>
    </source>
</evidence>
<gene>
    <name evidence="4" type="ORF">TSUD_188920</name>
</gene>
<dbReference type="PANTHER" id="PTHR35317:SF27">
    <property type="entry name" value="RETROVIRUS-RELATED POL POLYPROTEIN FROM TRANSPOSON TNT 1-94"/>
    <property type="match status" value="1"/>
</dbReference>
<name>A0A2Z6P478_TRISU</name>
<dbReference type="GO" id="GO:0008270">
    <property type="term" value="F:zinc ion binding"/>
    <property type="evidence" value="ECO:0007669"/>
    <property type="project" value="UniProtKB-KW"/>
</dbReference>
<proteinExistence type="predicted"/>
<dbReference type="InterPro" id="IPR036875">
    <property type="entry name" value="Znf_CCHC_sf"/>
</dbReference>
<keyword evidence="5" id="KW-1185">Reference proteome</keyword>
<sequence>MLMENLLRSKEYWSLIEVGVTVAPANPTAEQQRLANANKLTDMKVKNFLFQSIDRSILETILHHETAKDIWDGMKKKYQGSTKVRRAQLQALRREFEILAMGDKESVNDYFARTLTIANKMTSFGERIEQVTLVEKVLRSMPAKFNYVVCSIEKSNDITSLSIDELQSNLLVQEQRMKGQQINHEEQALKASNGGRGSGRGGRRNTTRGRGRGRQYKELVECYKCQKLGHYQNDCPTWGRMQIVLNSMMRKRCFSWPKPIVMKQEKKSSFWTQVVAIIWLAIKTGCLKTNLLSIGQIQQKNVTFVFKEDTCKAYHDEKGLLFSTQMSANRMYVTKALVVMPRCLQDAKKDVSQIWHSRYGHLKHQMIEHPDQQKYGERFTCFGGSK</sequence>
<dbReference type="PANTHER" id="PTHR35317">
    <property type="entry name" value="OS04G0629600 PROTEIN"/>
    <property type="match status" value="1"/>
</dbReference>
<reference evidence="5" key="1">
    <citation type="journal article" date="2017" name="Front. Plant Sci.">
        <title>Climate Clever Clovers: New Paradigm to Reduce the Environmental Footprint of Ruminants by Breeding Low Methanogenic Forages Utilizing Haplotype Variation.</title>
        <authorList>
            <person name="Kaur P."/>
            <person name="Appels R."/>
            <person name="Bayer P.E."/>
            <person name="Keeble-Gagnere G."/>
            <person name="Wang J."/>
            <person name="Hirakawa H."/>
            <person name="Shirasawa K."/>
            <person name="Vercoe P."/>
            <person name="Stefanova K."/>
            <person name="Durmic Z."/>
            <person name="Nichols P."/>
            <person name="Revell C."/>
            <person name="Isobe S.N."/>
            <person name="Edwards D."/>
            <person name="Erskine W."/>
        </authorList>
    </citation>
    <scope>NUCLEOTIDE SEQUENCE [LARGE SCALE GENOMIC DNA]</scope>
    <source>
        <strain evidence="5">cv. Daliak</strain>
    </source>
</reference>
<dbReference type="Pfam" id="PF00098">
    <property type="entry name" value="zf-CCHC"/>
    <property type="match status" value="1"/>
</dbReference>
<organism evidence="4 5">
    <name type="scientific">Trifolium subterraneum</name>
    <name type="common">Subterranean clover</name>
    <dbReference type="NCBI Taxonomy" id="3900"/>
    <lineage>
        <taxon>Eukaryota</taxon>
        <taxon>Viridiplantae</taxon>
        <taxon>Streptophyta</taxon>
        <taxon>Embryophyta</taxon>
        <taxon>Tracheophyta</taxon>
        <taxon>Spermatophyta</taxon>
        <taxon>Magnoliopsida</taxon>
        <taxon>eudicotyledons</taxon>
        <taxon>Gunneridae</taxon>
        <taxon>Pentapetalae</taxon>
        <taxon>rosids</taxon>
        <taxon>fabids</taxon>
        <taxon>Fabales</taxon>
        <taxon>Fabaceae</taxon>
        <taxon>Papilionoideae</taxon>
        <taxon>50 kb inversion clade</taxon>
        <taxon>NPAAA clade</taxon>
        <taxon>Hologalegina</taxon>
        <taxon>IRL clade</taxon>
        <taxon>Trifolieae</taxon>
        <taxon>Trifolium</taxon>
    </lineage>
</organism>
<keyword evidence="1" id="KW-0863">Zinc-finger</keyword>
<dbReference type="GO" id="GO:0003676">
    <property type="term" value="F:nucleic acid binding"/>
    <property type="evidence" value="ECO:0007669"/>
    <property type="project" value="InterPro"/>
</dbReference>
<dbReference type="EMBL" id="DF975019">
    <property type="protein sequence ID" value="GAU51208.1"/>
    <property type="molecule type" value="Genomic_DNA"/>
</dbReference>
<keyword evidence="1" id="KW-0862">Zinc</keyword>
<evidence type="ECO:0000256" key="1">
    <source>
        <dbReference type="PROSITE-ProRule" id="PRU00047"/>
    </source>
</evidence>
<dbReference type="OrthoDB" id="2013098at2759"/>
<evidence type="ECO:0000313" key="5">
    <source>
        <dbReference type="Proteomes" id="UP000242715"/>
    </source>
</evidence>
<keyword evidence="1" id="KW-0479">Metal-binding</keyword>
<dbReference type="SUPFAM" id="SSF57756">
    <property type="entry name" value="Retrovirus zinc finger-like domains"/>
    <property type="match status" value="1"/>
</dbReference>
<dbReference type="Proteomes" id="UP000242715">
    <property type="component" value="Unassembled WGS sequence"/>
</dbReference>
<protein>
    <recommendedName>
        <fullName evidence="3">CCHC-type domain-containing protein</fullName>
    </recommendedName>
</protein>
<dbReference type="SMART" id="SM00343">
    <property type="entry name" value="ZnF_C2HC"/>
    <property type="match status" value="1"/>
</dbReference>
<feature type="compositionally biased region" description="Basic residues" evidence="2">
    <location>
        <begin position="201"/>
        <end position="212"/>
    </location>
</feature>
<feature type="region of interest" description="Disordered" evidence="2">
    <location>
        <begin position="187"/>
        <end position="212"/>
    </location>
</feature>
<dbReference type="InterPro" id="IPR001878">
    <property type="entry name" value="Znf_CCHC"/>
</dbReference>
<dbReference type="Gene3D" id="4.10.60.10">
    <property type="entry name" value="Zinc finger, CCHC-type"/>
    <property type="match status" value="1"/>
</dbReference>
<dbReference type="PROSITE" id="PS50158">
    <property type="entry name" value="ZF_CCHC"/>
    <property type="match status" value="1"/>
</dbReference>
<evidence type="ECO:0000259" key="3">
    <source>
        <dbReference type="PROSITE" id="PS50158"/>
    </source>
</evidence>
<dbReference type="Pfam" id="PF14223">
    <property type="entry name" value="Retrotran_gag_2"/>
    <property type="match status" value="1"/>
</dbReference>